<evidence type="ECO:0000313" key="2">
    <source>
        <dbReference type="EMBL" id="GFO08735.1"/>
    </source>
</evidence>
<organism evidence="2 3">
    <name type="scientific">Plakobranchus ocellatus</name>
    <dbReference type="NCBI Taxonomy" id="259542"/>
    <lineage>
        <taxon>Eukaryota</taxon>
        <taxon>Metazoa</taxon>
        <taxon>Spiralia</taxon>
        <taxon>Lophotrochozoa</taxon>
        <taxon>Mollusca</taxon>
        <taxon>Gastropoda</taxon>
        <taxon>Heterobranchia</taxon>
        <taxon>Euthyneura</taxon>
        <taxon>Panpulmonata</taxon>
        <taxon>Sacoglossa</taxon>
        <taxon>Placobranchoidea</taxon>
        <taxon>Plakobranchidae</taxon>
        <taxon>Plakobranchus</taxon>
    </lineage>
</organism>
<reference evidence="2 3" key="1">
    <citation type="journal article" date="2021" name="Elife">
        <title>Chloroplast acquisition without the gene transfer in kleptoplastic sea slugs, Plakobranchus ocellatus.</title>
        <authorList>
            <person name="Maeda T."/>
            <person name="Takahashi S."/>
            <person name="Yoshida T."/>
            <person name="Shimamura S."/>
            <person name="Takaki Y."/>
            <person name="Nagai Y."/>
            <person name="Toyoda A."/>
            <person name="Suzuki Y."/>
            <person name="Arimoto A."/>
            <person name="Ishii H."/>
            <person name="Satoh N."/>
            <person name="Nishiyama T."/>
            <person name="Hasebe M."/>
            <person name="Maruyama T."/>
            <person name="Minagawa J."/>
            <person name="Obokata J."/>
            <person name="Shigenobu S."/>
        </authorList>
    </citation>
    <scope>NUCLEOTIDE SEQUENCE [LARGE SCALE GENOMIC DNA]</scope>
</reference>
<feature type="region of interest" description="Disordered" evidence="1">
    <location>
        <begin position="1"/>
        <end position="72"/>
    </location>
</feature>
<name>A0AAV4AN09_9GAST</name>
<dbReference type="Proteomes" id="UP000735302">
    <property type="component" value="Unassembled WGS sequence"/>
</dbReference>
<evidence type="ECO:0000313" key="3">
    <source>
        <dbReference type="Proteomes" id="UP000735302"/>
    </source>
</evidence>
<protein>
    <submittedName>
        <fullName evidence="2">Uncharacterized protein</fullName>
    </submittedName>
</protein>
<feature type="compositionally biased region" description="Low complexity" evidence="1">
    <location>
        <begin position="23"/>
        <end position="39"/>
    </location>
</feature>
<dbReference type="EMBL" id="BLXT01003994">
    <property type="protein sequence ID" value="GFO08735.1"/>
    <property type="molecule type" value="Genomic_DNA"/>
</dbReference>
<accession>A0AAV4AN09</accession>
<keyword evidence="3" id="KW-1185">Reference proteome</keyword>
<proteinExistence type="predicted"/>
<gene>
    <name evidence="2" type="ORF">PoB_003524000</name>
</gene>
<sequence length="151" mass="16188">MLHSNGLRKADSTDGEIFPPRPQLSGQPSGQPSGQLSGQGASGGARTSHRRLPTNIRAGSVPRVPPMPPEADGSACLSVDYTMFTCSSIMMNAGAAVPQDPIERSPQSAHLSASYYIKGGRLIFYKTIHHHHISPCFEDSFSTVYTFSQEA</sequence>
<dbReference type="AlphaFoldDB" id="A0AAV4AN09"/>
<comment type="caution">
    <text evidence="2">The sequence shown here is derived from an EMBL/GenBank/DDBJ whole genome shotgun (WGS) entry which is preliminary data.</text>
</comment>
<evidence type="ECO:0000256" key="1">
    <source>
        <dbReference type="SAM" id="MobiDB-lite"/>
    </source>
</evidence>